<keyword evidence="1" id="KW-0175">Coiled coil</keyword>
<feature type="signal peptide" evidence="2">
    <location>
        <begin position="1"/>
        <end position="24"/>
    </location>
</feature>
<gene>
    <name evidence="3" type="ORF">QNH45_15925</name>
</gene>
<organism evidence="3 4">
    <name type="scientific">Bacillus wiedmannii</name>
    <dbReference type="NCBI Taxonomy" id="1890302"/>
    <lineage>
        <taxon>Bacteria</taxon>
        <taxon>Bacillati</taxon>
        <taxon>Bacillota</taxon>
        <taxon>Bacilli</taxon>
        <taxon>Bacillales</taxon>
        <taxon>Bacillaceae</taxon>
        <taxon>Bacillus</taxon>
        <taxon>Bacillus cereus group</taxon>
    </lineage>
</organism>
<accession>A0AA95LN73</accession>
<dbReference type="GO" id="GO:0016787">
    <property type="term" value="F:hydrolase activity"/>
    <property type="evidence" value="ECO:0007669"/>
    <property type="project" value="UniProtKB-KW"/>
</dbReference>
<evidence type="ECO:0000313" key="3">
    <source>
        <dbReference type="EMBL" id="WHY27003.1"/>
    </source>
</evidence>
<evidence type="ECO:0000256" key="1">
    <source>
        <dbReference type="SAM" id="Coils"/>
    </source>
</evidence>
<dbReference type="InterPro" id="IPR038765">
    <property type="entry name" value="Papain-like_cys_pep_sf"/>
</dbReference>
<reference evidence="3" key="1">
    <citation type="submission" date="2023-05" db="EMBL/GenBank/DDBJ databases">
        <title>Comparative genomics of Bacillaceae isolates and their secondary metabolite potential.</title>
        <authorList>
            <person name="Song L."/>
            <person name="Nielsen L.J."/>
            <person name="Mohite O."/>
            <person name="Xu X."/>
            <person name="Weber T."/>
            <person name="Kovacs A.T."/>
        </authorList>
    </citation>
    <scope>NUCLEOTIDE SEQUENCE</scope>
    <source>
        <strain evidence="3">LN15</strain>
    </source>
</reference>
<dbReference type="Gene3D" id="3.90.1720.10">
    <property type="entry name" value="endopeptidase domain like (from Nostoc punctiforme)"/>
    <property type="match status" value="1"/>
</dbReference>
<keyword evidence="2" id="KW-0732">Signal</keyword>
<feature type="chain" id="PRO_5041668715" evidence="2">
    <location>
        <begin position="25"/>
        <end position="236"/>
    </location>
</feature>
<dbReference type="RefSeq" id="WP_283881593.1">
    <property type="nucleotide sequence ID" value="NZ_CP126099.1"/>
</dbReference>
<evidence type="ECO:0000313" key="4">
    <source>
        <dbReference type="Proteomes" id="UP001178303"/>
    </source>
</evidence>
<dbReference type="SUPFAM" id="SSF54001">
    <property type="entry name" value="Cysteine proteinases"/>
    <property type="match status" value="1"/>
</dbReference>
<dbReference type="EMBL" id="CP126099">
    <property type="protein sequence ID" value="WHY27003.1"/>
    <property type="molecule type" value="Genomic_DNA"/>
</dbReference>
<name>A0AA95LN73_9BACI</name>
<evidence type="ECO:0000256" key="2">
    <source>
        <dbReference type="SAM" id="SignalP"/>
    </source>
</evidence>
<protein>
    <submittedName>
        <fullName evidence="3">Distant relative of cell wall-associated hydrolase-like protein</fullName>
    </submittedName>
</protein>
<dbReference type="Proteomes" id="UP001178303">
    <property type="component" value="Chromosome"/>
</dbReference>
<dbReference type="AlphaFoldDB" id="A0AA95LN73"/>
<proteinExistence type="predicted"/>
<keyword evidence="3" id="KW-0378">Hydrolase</keyword>
<sequence>MLSKKALSLALAGSLVFPVGSAFASEEPTNLNEQISQYSPELKKELQQAEIDTKTAAQKVNEINQEELNKELEELKSNNPEKYQAIIKEKEKQKFAASSGKMGTKGDILISYDNKTAGWNHGHAAIVLEDNNYYMEAWPDRGVRVHDNDFGTRFNSKKKQYIKGASNNQYKSAQNYAYSKKGSKYSVLTRKDNPYQFYCSSLVWQAWKSQGYDLDSNGGGIVTPADIDNSSYTITY</sequence>
<feature type="coiled-coil region" evidence="1">
    <location>
        <begin position="46"/>
        <end position="85"/>
    </location>
</feature>